<keyword evidence="1" id="KW-0472">Membrane</keyword>
<evidence type="ECO:0000313" key="4">
    <source>
        <dbReference type="Proteomes" id="UP000541810"/>
    </source>
</evidence>
<dbReference type="PANTHER" id="PTHR48090:SF6">
    <property type="entry name" value="SLR5056 PROTEIN"/>
    <property type="match status" value="1"/>
</dbReference>
<evidence type="ECO:0000256" key="1">
    <source>
        <dbReference type="SAM" id="Phobius"/>
    </source>
</evidence>
<evidence type="ECO:0000259" key="2">
    <source>
        <dbReference type="Pfam" id="PF00535"/>
    </source>
</evidence>
<dbReference type="AlphaFoldDB" id="A0A7X0LLG5"/>
<organism evidence="3 4">
    <name type="scientific">Algisphaera agarilytica</name>
    <dbReference type="NCBI Taxonomy" id="1385975"/>
    <lineage>
        <taxon>Bacteria</taxon>
        <taxon>Pseudomonadati</taxon>
        <taxon>Planctomycetota</taxon>
        <taxon>Phycisphaerae</taxon>
        <taxon>Phycisphaerales</taxon>
        <taxon>Phycisphaeraceae</taxon>
        <taxon>Algisphaera</taxon>
    </lineage>
</organism>
<feature type="transmembrane region" description="Helical" evidence="1">
    <location>
        <begin position="255"/>
        <end position="277"/>
    </location>
</feature>
<dbReference type="Proteomes" id="UP000541810">
    <property type="component" value="Unassembled WGS sequence"/>
</dbReference>
<sequence length="349" mass="38805">MGRYRQWAWNEPVEGPQSETLAMKLIIQIPCLNEEETLPETLADLPREVEGFDEVEWLIINDGSTDRTVEIAKQHGVDHVVSHVVNRGLAAGFLSGLDAAIKAGADVIVNTDADNQYNAQDIPALTAPILEGSADMVIGARPIAETEHFSPIKKFLQKFGSGVVRIASGTDVADAPSGFRAMSRDAAMQFNVFNPYTYTLETIIQAGQKHIHVVNVPIRTNGPTRPSRLVKSIRAYVTRSMGTILRISMLYRAKMFFTCLSLLPLGLGLLLYARWVLLYFIEDEYRSRVPSLVVGTVCLLIGVQLLVFGWLADLLAANRRIVEDCQLRLRRLEADHFTEQIESQDKPTA</sequence>
<dbReference type="Gene3D" id="3.90.550.10">
    <property type="entry name" value="Spore Coat Polysaccharide Biosynthesis Protein SpsA, Chain A"/>
    <property type="match status" value="1"/>
</dbReference>
<keyword evidence="1" id="KW-1133">Transmembrane helix</keyword>
<comment type="caution">
    <text evidence="3">The sequence shown here is derived from an EMBL/GenBank/DDBJ whole genome shotgun (WGS) entry which is preliminary data.</text>
</comment>
<keyword evidence="3" id="KW-0808">Transferase</keyword>
<evidence type="ECO:0000313" key="3">
    <source>
        <dbReference type="EMBL" id="MBB6430982.1"/>
    </source>
</evidence>
<reference evidence="3 4" key="1">
    <citation type="submission" date="2020-08" db="EMBL/GenBank/DDBJ databases">
        <title>Genomic Encyclopedia of Type Strains, Phase IV (KMG-IV): sequencing the most valuable type-strain genomes for metagenomic binning, comparative biology and taxonomic classification.</title>
        <authorList>
            <person name="Goeker M."/>
        </authorList>
    </citation>
    <scope>NUCLEOTIDE SEQUENCE [LARGE SCALE GENOMIC DNA]</scope>
    <source>
        <strain evidence="3 4">DSM 103725</strain>
    </source>
</reference>
<proteinExistence type="predicted"/>
<keyword evidence="1" id="KW-0812">Transmembrane</keyword>
<keyword evidence="4" id="KW-1185">Reference proteome</keyword>
<protein>
    <submittedName>
        <fullName evidence="3">Glycosyltransferase involved in cell wall biosynthesis</fullName>
    </submittedName>
</protein>
<dbReference type="SUPFAM" id="SSF53448">
    <property type="entry name" value="Nucleotide-diphospho-sugar transferases"/>
    <property type="match status" value="1"/>
</dbReference>
<dbReference type="PANTHER" id="PTHR48090">
    <property type="entry name" value="UNDECAPRENYL-PHOSPHATE 4-DEOXY-4-FORMAMIDO-L-ARABINOSE TRANSFERASE-RELATED"/>
    <property type="match status" value="1"/>
</dbReference>
<dbReference type="InterPro" id="IPR050256">
    <property type="entry name" value="Glycosyltransferase_2"/>
</dbReference>
<gene>
    <name evidence="3" type="ORF">HNQ40_002788</name>
</gene>
<feature type="transmembrane region" description="Helical" evidence="1">
    <location>
        <begin position="289"/>
        <end position="311"/>
    </location>
</feature>
<dbReference type="CDD" id="cd04179">
    <property type="entry name" value="DPM_DPG-synthase_like"/>
    <property type="match status" value="1"/>
</dbReference>
<dbReference type="InterPro" id="IPR029044">
    <property type="entry name" value="Nucleotide-diphossugar_trans"/>
</dbReference>
<accession>A0A7X0LLG5</accession>
<name>A0A7X0LLG5_9BACT</name>
<feature type="domain" description="Glycosyltransferase 2-like" evidence="2">
    <location>
        <begin position="29"/>
        <end position="187"/>
    </location>
</feature>
<dbReference type="EMBL" id="JACHGY010000001">
    <property type="protein sequence ID" value="MBB6430982.1"/>
    <property type="molecule type" value="Genomic_DNA"/>
</dbReference>
<dbReference type="Pfam" id="PF00535">
    <property type="entry name" value="Glycos_transf_2"/>
    <property type="match status" value="1"/>
</dbReference>
<dbReference type="GO" id="GO:0016740">
    <property type="term" value="F:transferase activity"/>
    <property type="evidence" value="ECO:0007669"/>
    <property type="project" value="UniProtKB-KW"/>
</dbReference>
<dbReference type="InterPro" id="IPR001173">
    <property type="entry name" value="Glyco_trans_2-like"/>
</dbReference>